<dbReference type="CDD" id="cd03398">
    <property type="entry name" value="PAP2_haloperoxidase"/>
    <property type="match status" value="1"/>
</dbReference>
<evidence type="ECO:0000313" key="3">
    <source>
        <dbReference type="Proteomes" id="UP000244240"/>
    </source>
</evidence>
<dbReference type="Pfam" id="PF01569">
    <property type="entry name" value="PAP2"/>
    <property type="match status" value="1"/>
</dbReference>
<dbReference type="Proteomes" id="UP000244240">
    <property type="component" value="Unassembled WGS sequence"/>
</dbReference>
<evidence type="ECO:0000259" key="1">
    <source>
        <dbReference type="Pfam" id="PF01569"/>
    </source>
</evidence>
<dbReference type="RefSeq" id="WP_245920824.1">
    <property type="nucleotide sequence ID" value="NZ_QBKR01000013.1"/>
</dbReference>
<evidence type="ECO:0000313" key="2">
    <source>
        <dbReference type="EMBL" id="PTX59058.1"/>
    </source>
</evidence>
<dbReference type="EMBL" id="QBKR01000013">
    <property type="protein sequence ID" value="PTX59058.1"/>
    <property type="molecule type" value="Genomic_DNA"/>
</dbReference>
<accession>A0A2T6BSJ8</accession>
<dbReference type="InterPro" id="IPR036938">
    <property type="entry name" value="PAP2/HPO_sf"/>
</dbReference>
<reference evidence="2 3" key="1">
    <citation type="submission" date="2018-04" db="EMBL/GenBank/DDBJ databases">
        <title>Genomic Encyclopedia of Archaeal and Bacterial Type Strains, Phase II (KMG-II): from individual species to whole genera.</title>
        <authorList>
            <person name="Goeker M."/>
        </authorList>
    </citation>
    <scope>NUCLEOTIDE SEQUENCE [LARGE SCALE GENOMIC DNA]</scope>
    <source>
        <strain evidence="2 3">DSM 45787</strain>
    </source>
</reference>
<dbReference type="InterPro" id="IPR052559">
    <property type="entry name" value="V-haloperoxidase"/>
</dbReference>
<comment type="caution">
    <text evidence="2">The sequence shown here is derived from an EMBL/GenBank/DDBJ whole genome shotgun (WGS) entry which is preliminary data.</text>
</comment>
<feature type="domain" description="Phosphatidic acid phosphatase type 2/haloperoxidase" evidence="1">
    <location>
        <begin position="39"/>
        <end position="142"/>
    </location>
</feature>
<keyword evidence="3" id="KW-1185">Reference proteome</keyword>
<dbReference type="PANTHER" id="PTHR34599">
    <property type="entry name" value="PEROXIDASE-RELATED"/>
    <property type="match status" value="1"/>
</dbReference>
<sequence length="205" mass="23188">MATKQWTPIIDRLIDTYGFSPPRAARVLAATQAAINDAFVVVWYLKYLWDVARPNQLDRSLATILCTPRFPAYLSGHAVMAATAAGVLSHFFPPESKRLHELARECAISRLYAGVHFPVDNNQGLRLGRQIGNIAVNILRKQRNSAGKRIDGLNLEDRNADLIPPPYRQAIPFNFDESCQSLVRDTSEIGEEFPYRMSDEEDWEE</sequence>
<dbReference type="Gene3D" id="1.10.606.20">
    <property type="match status" value="1"/>
</dbReference>
<proteinExistence type="predicted"/>
<organism evidence="2 3">
    <name type="scientific">Melghirimyces profundicolus</name>
    <dbReference type="NCBI Taxonomy" id="1242148"/>
    <lineage>
        <taxon>Bacteria</taxon>
        <taxon>Bacillati</taxon>
        <taxon>Bacillota</taxon>
        <taxon>Bacilli</taxon>
        <taxon>Bacillales</taxon>
        <taxon>Thermoactinomycetaceae</taxon>
        <taxon>Melghirimyces</taxon>
    </lineage>
</organism>
<dbReference type="AlphaFoldDB" id="A0A2T6BSJ8"/>
<protein>
    <submittedName>
        <fullName evidence="2">PAP2 superfamily protein</fullName>
    </submittedName>
</protein>
<dbReference type="SUPFAM" id="SSF48317">
    <property type="entry name" value="Acid phosphatase/Vanadium-dependent haloperoxidase"/>
    <property type="match status" value="1"/>
</dbReference>
<gene>
    <name evidence="2" type="ORF">C8P63_1133</name>
</gene>
<dbReference type="InterPro" id="IPR000326">
    <property type="entry name" value="PAP2/HPO"/>
</dbReference>
<dbReference type="PANTHER" id="PTHR34599:SF1">
    <property type="entry name" value="PHOSPHATIDIC ACID PHOSPHATASE TYPE 2_HALOPEROXIDASE DOMAIN-CONTAINING PROTEIN"/>
    <property type="match status" value="1"/>
</dbReference>
<name>A0A2T6BSJ8_9BACL</name>